<feature type="domain" description="Olduvai" evidence="4">
    <location>
        <begin position="167"/>
        <end position="220"/>
    </location>
</feature>
<dbReference type="HOGENOM" id="CLU_075084_0_0_1"/>
<dbReference type="PANTHER" id="PTHR14199">
    <property type="entry name" value="NEUROBLASTOMA BREAKPOINT FAMILY MEMBER 6-LIKE PROTEIN"/>
    <property type="match status" value="1"/>
</dbReference>
<dbReference type="EMBL" id="AAQR03162497">
    <property type="status" value="NOT_ANNOTATED_CDS"/>
    <property type="molecule type" value="Genomic_DNA"/>
</dbReference>
<evidence type="ECO:0000256" key="1">
    <source>
        <dbReference type="ARBA" id="ARBA00023054"/>
    </source>
</evidence>
<reference evidence="5" key="3">
    <citation type="submission" date="2025-09" db="UniProtKB">
        <authorList>
            <consortium name="Ensembl"/>
        </authorList>
    </citation>
    <scope>IDENTIFICATION</scope>
</reference>
<dbReference type="InParanoid" id="H0XKL1"/>
<dbReference type="SMART" id="SM01148">
    <property type="entry name" value="DUF1220"/>
    <property type="match status" value="1"/>
</dbReference>
<evidence type="ECO:0000313" key="5">
    <source>
        <dbReference type="Ensembl" id="ENSOGAP00000016651.1"/>
    </source>
</evidence>
<dbReference type="OMA" id="NQYLHSQ"/>
<dbReference type="GeneTree" id="ENSGT00420000029746"/>
<accession>H0XKL1</accession>
<evidence type="ECO:0000256" key="2">
    <source>
        <dbReference type="ARBA" id="ARBA00038417"/>
    </source>
</evidence>
<dbReference type="PANTHER" id="PTHR14199:SF38">
    <property type="entry name" value="NEUROBLASTOMA BREAKPOINT FAMILY MEMBER 6-LIKE PROTEIN"/>
    <property type="match status" value="1"/>
</dbReference>
<dbReference type="InterPro" id="IPR055306">
    <property type="entry name" value="NBPF"/>
</dbReference>
<dbReference type="FunCoup" id="H0XKL1">
    <property type="interactions" value="4"/>
</dbReference>
<sequence>MSTLEANQYLHSQLEKTKQNFRDLTEKYFTSTATAFCLANCLQKYKCEEYKDLIASVLEEELPFEQGELVEERRPTAWLGKYDLLIQAQAQELTHLQQIIQEGRSACYLFTQHVKNTVESFESLLRNTDIAHYQGQRLCEQLVQGGQLAESLASKLTTENHNGKKNEDTQELLALRLSRDLQEEALMDSLDEQYLTCSSHSDSQQPPSSNVFLFDAQEAT</sequence>
<feature type="region of interest" description="Disordered" evidence="3">
    <location>
        <begin position="197"/>
        <end position="220"/>
    </location>
</feature>
<comment type="similarity">
    <text evidence="2">Belongs to the NBPF family.</text>
</comment>
<keyword evidence="6" id="KW-1185">Reference proteome</keyword>
<evidence type="ECO:0000256" key="3">
    <source>
        <dbReference type="SAM" id="MobiDB-lite"/>
    </source>
</evidence>
<keyword evidence="1" id="KW-0175">Coiled coil</keyword>
<reference evidence="5" key="2">
    <citation type="submission" date="2025-08" db="UniProtKB">
        <authorList>
            <consortium name="Ensembl"/>
        </authorList>
    </citation>
    <scope>IDENTIFICATION</scope>
</reference>
<dbReference type="AlphaFoldDB" id="H0XKL1"/>
<protein>
    <recommendedName>
        <fullName evidence="4">Olduvai domain-containing protein</fullName>
    </recommendedName>
</protein>
<dbReference type="InterPro" id="IPR010630">
    <property type="entry name" value="Olduvai_dom"/>
</dbReference>
<evidence type="ECO:0000259" key="4">
    <source>
        <dbReference type="SMART" id="SM01148"/>
    </source>
</evidence>
<reference evidence="6" key="1">
    <citation type="submission" date="2011-03" db="EMBL/GenBank/DDBJ databases">
        <title>Version 3 of the genome sequence of Otolemur garnettii (Bushbaby).</title>
        <authorList>
            <consortium name="The Broad Institute Genome Sequencing Platform"/>
            <person name="Di Palma F."/>
            <person name="Johnson J."/>
            <person name="Lander E.S."/>
            <person name="Lindblad-Toh K."/>
            <person name="Jaffe D.B."/>
            <person name="Gnerre S."/>
            <person name="MacCallum I."/>
            <person name="Przybylski D."/>
            <person name="Ribeiro F.J."/>
            <person name="Burton J.N."/>
            <person name="Walker B.J."/>
            <person name="Sharpe T."/>
            <person name="Hall G."/>
        </authorList>
    </citation>
    <scope>NUCLEOTIDE SEQUENCE [LARGE SCALE GENOMIC DNA]</scope>
</reference>
<organism evidence="5 6">
    <name type="scientific">Otolemur garnettii</name>
    <name type="common">Small-eared galago</name>
    <name type="synonym">Garnett's greater bushbaby</name>
    <dbReference type="NCBI Taxonomy" id="30611"/>
    <lineage>
        <taxon>Eukaryota</taxon>
        <taxon>Metazoa</taxon>
        <taxon>Chordata</taxon>
        <taxon>Craniata</taxon>
        <taxon>Vertebrata</taxon>
        <taxon>Euteleostomi</taxon>
        <taxon>Mammalia</taxon>
        <taxon>Eutheria</taxon>
        <taxon>Euarchontoglires</taxon>
        <taxon>Primates</taxon>
        <taxon>Strepsirrhini</taxon>
        <taxon>Lorisiformes</taxon>
        <taxon>Galagidae</taxon>
        <taxon>Otolemur</taxon>
    </lineage>
</organism>
<evidence type="ECO:0000313" key="6">
    <source>
        <dbReference type="Proteomes" id="UP000005225"/>
    </source>
</evidence>
<dbReference type="Pfam" id="PF06758">
    <property type="entry name" value="Olduvai"/>
    <property type="match status" value="1"/>
</dbReference>
<name>H0XKL1_OTOGA</name>
<proteinExistence type="inferred from homology"/>
<dbReference type="eggNOG" id="ENOG502RU1I">
    <property type="taxonomic scope" value="Eukaryota"/>
</dbReference>
<feature type="compositionally biased region" description="Low complexity" evidence="3">
    <location>
        <begin position="198"/>
        <end position="209"/>
    </location>
</feature>
<dbReference type="Ensembl" id="ENSOGAT00000034646.1">
    <property type="protein sequence ID" value="ENSOGAP00000016651.1"/>
    <property type="gene ID" value="ENSOGAG00000028082.1"/>
</dbReference>
<dbReference type="Proteomes" id="UP000005225">
    <property type="component" value="Unassembled WGS sequence"/>
</dbReference>